<dbReference type="HOGENOM" id="CLU_1298631_0_0_14"/>
<evidence type="ECO:0000313" key="2">
    <source>
        <dbReference type="Proteomes" id="UP000008637"/>
    </source>
</evidence>
<gene>
    <name evidence="1" type="ordered locus">HF1_07740</name>
</gene>
<evidence type="ECO:0000313" key="1">
    <source>
        <dbReference type="EMBL" id="CBY92782.1"/>
    </source>
</evidence>
<dbReference type="Proteomes" id="UP000008637">
    <property type="component" value="Chromosome"/>
</dbReference>
<protein>
    <submittedName>
        <fullName evidence="1">Uncharacterized protein</fullName>
    </submittedName>
</protein>
<dbReference type="AlphaFoldDB" id="E8ZI11"/>
<keyword evidence="2" id="KW-1185">Reference proteome</keyword>
<accession>E8ZI11</accession>
<sequence length="212" mass="26183">MLRWKIKKTIYYLFSIRFRDVYEIVNLIIESLTEQELNILETKYKGETISFRDQMLMEYFYQYPITWELKDIRSKIECTLLKHRFLFKVSNVQRVREFFLKNLWREIFLSSSLYDLRHSWNYITRMRTSKTPKSFSKIDYWVKTVFNDFKPNNLWASSRYGHYRGMWLHIGSKQNWESLMYQLVYKPENHYYSGLLVTGFKENYFLLIYGES</sequence>
<dbReference type="EMBL" id="FR773153">
    <property type="protein sequence ID" value="CBY92782.1"/>
    <property type="molecule type" value="Genomic_DNA"/>
</dbReference>
<proteinExistence type="predicted"/>
<name>E8ZI11_MYCHL</name>
<organism evidence="1 2">
    <name type="scientific">Mycoplasma haemofelis (strain Langford 1)</name>
    <name type="common">Haemobartonella felis</name>
    <dbReference type="NCBI Taxonomy" id="941640"/>
    <lineage>
        <taxon>Bacteria</taxon>
        <taxon>Bacillati</taxon>
        <taxon>Mycoplasmatota</taxon>
        <taxon>Mollicutes</taxon>
        <taxon>Mycoplasmataceae</taxon>
        <taxon>Mycoplasma</taxon>
    </lineage>
</organism>
<dbReference type="KEGG" id="mha:HF1_07740"/>
<reference evidence="1 2" key="1">
    <citation type="journal article" date="2011" name="J. Bacteriol.">
        <title>Complete genome sequence of Mycoplasma haemofelis, a hemotropic mycoplasma.</title>
        <authorList>
            <person name="Barker E.N."/>
            <person name="Helps C.R."/>
            <person name="Peters I.R."/>
            <person name="Darby A.C."/>
            <person name="Radford A.D."/>
            <person name="Tasker S."/>
        </authorList>
    </citation>
    <scope>NUCLEOTIDE SEQUENCE [LARGE SCALE GENOMIC DNA]</scope>
    <source>
        <strain evidence="1 2">Langford 1</strain>
    </source>
</reference>